<protein>
    <submittedName>
        <fullName evidence="7">RDD family protein</fullName>
    </submittedName>
</protein>
<keyword evidence="3 5" id="KW-1133">Transmembrane helix</keyword>
<proteinExistence type="predicted"/>
<evidence type="ECO:0000313" key="8">
    <source>
        <dbReference type="Proteomes" id="UP001597351"/>
    </source>
</evidence>
<evidence type="ECO:0000256" key="2">
    <source>
        <dbReference type="ARBA" id="ARBA00022692"/>
    </source>
</evidence>
<dbReference type="PANTHER" id="PTHR38480">
    <property type="entry name" value="SLR0254 PROTEIN"/>
    <property type="match status" value="1"/>
</dbReference>
<dbReference type="Pfam" id="PF06271">
    <property type="entry name" value="RDD"/>
    <property type="match status" value="1"/>
</dbReference>
<name>A0ABW4TIP1_9ACTN</name>
<organism evidence="7 8">
    <name type="scientific">Nocardioides aestuarii</name>
    <dbReference type="NCBI Taxonomy" id="252231"/>
    <lineage>
        <taxon>Bacteria</taxon>
        <taxon>Bacillati</taxon>
        <taxon>Actinomycetota</taxon>
        <taxon>Actinomycetes</taxon>
        <taxon>Propionibacteriales</taxon>
        <taxon>Nocardioidaceae</taxon>
        <taxon>Nocardioides</taxon>
    </lineage>
</organism>
<accession>A0ABW4TIP1</accession>
<evidence type="ECO:0000256" key="5">
    <source>
        <dbReference type="SAM" id="Phobius"/>
    </source>
</evidence>
<keyword evidence="4 5" id="KW-0472">Membrane</keyword>
<evidence type="ECO:0000259" key="6">
    <source>
        <dbReference type="Pfam" id="PF06271"/>
    </source>
</evidence>
<evidence type="ECO:0000256" key="3">
    <source>
        <dbReference type="ARBA" id="ARBA00022989"/>
    </source>
</evidence>
<evidence type="ECO:0000256" key="1">
    <source>
        <dbReference type="ARBA" id="ARBA00004141"/>
    </source>
</evidence>
<feature type="transmembrane region" description="Helical" evidence="5">
    <location>
        <begin position="37"/>
        <end position="61"/>
    </location>
</feature>
<dbReference type="PANTHER" id="PTHR38480:SF1">
    <property type="entry name" value="SLR0254 PROTEIN"/>
    <property type="match status" value="1"/>
</dbReference>
<gene>
    <name evidence="7" type="ORF">ACFSDE_05635</name>
</gene>
<dbReference type="Proteomes" id="UP001597351">
    <property type="component" value="Unassembled WGS sequence"/>
</dbReference>
<dbReference type="RefSeq" id="WP_343916253.1">
    <property type="nucleotide sequence ID" value="NZ_BAAAJT010000002.1"/>
</dbReference>
<reference evidence="8" key="1">
    <citation type="journal article" date="2019" name="Int. J. Syst. Evol. Microbiol.">
        <title>The Global Catalogue of Microorganisms (GCM) 10K type strain sequencing project: providing services to taxonomists for standard genome sequencing and annotation.</title>
        <authorList>
            <consortium name="The Broad Institute Genomics Platform"/>
            <consortium name="The Broad Institute Genome Sequencing Center for Infectious Disease"/>
            <person name="Wu L."/>
            <person name="Ma J."/>
        </authorList>
    </citation>
    <scope>NUCLEOTIDE SEQUENCE [LARGE SCALE GENOMIC DNA]</scope>
    <source>
        <strain evidence="8">CGMCC 1.12477</strain>
    </source>
</reference>
<keyword evidence="2 5" id="KW-0812">Transmembrane</keyword>
<dbReference type="InterPro" id="IPR010432">
    <property type="entry name" value="RDD"/>
</dbReference>
<dbReference type="EMBL" id="JBHUGD010000003">
    <property type="protein sequence ID" value="MFD1946265.1"/>
    <property type="molecule type" value="Genomic_DNA"/>
</dbReference>
<evidence type="ECO:0000256" key="4">
    <source>
        <dbReference type="ARBA" id="ARBA00023136"/>
    </source>
</evidence>
<feature type="transmembrane region" description="Helical" evidence="5">
    <location>
        <begin position="125"/>
        <end position="145"/>
    </location>
</feature>
<keyword evidence="8" id="KW-1185">Reference proteome</keyword>
<sequence>MEHAGASDGYGSLTVDDLVTGEAVALDLPPASIAMRMVSGLIDVVATLVLLVAVIVLYSAATVRASGALAHVAVVGTLITVFLVAPTTTETLTRGKSLGKLATGLRTVRDDAGPISFQHAFVRTLVGFVEIYAFTGVPAFFSALVSPRGKRLGDYAAGTYVVRERVKLRLVPPRPMPAPLASWAQGADVVALPTPLALGVRQFLGRAPAMAPGPRADLARRLAEQVSPYVAPAPPPGTPDEAFLLAVVATRRDRDAARLRREAELVQRLVSRAEGGAGQTLR</sequence>
<comment type="subcellular location">
    <subcellularLocation>
        <location evidence="1">Membrane</location>
        <topology evidence="1">Multi-pass membrane protein</topology>
    </subcellularLocation>
</comment>
<feature type="transmembrane region" description="Helical" evidence="5">
    <location>
        <begin position="68"/>
        <end position="85"/>
    </location>
</feature>
<feature type="domain" description="RDD" evidence="6">
    <location>
        <begin position="31"/>
        <end position="158"/>
    </location>
</feature>
<comment type="caution">
    <text evidence="7">The sequence shown here is derived from an EMBL/GenBank/DDBJ whole genome shotgun (WGS) entry which is preliminary data.</text>
</comment>
<evidence type="ECO:0000313" key="7">
    <source>
        <dbReference type="EMBL" id="MFD1946265.1"/>
    </source>
</evidence>